<organism evidence="2 3">
    <name type="scientific">Janibacter alkaliphilus</name>
    <dbReference type="NCBI Taxonomy" id="1069963"/>
    <lineage>
        <taxon>Bacteria</taxon>
        <taxon>Bacillati</taxon>
        <taxon>Actinomycetota</taxon>
        <taxon>Actinomycetes</taxon>
        <taxon>Micrococcales</taxon>
        <taxon>Intrasporangiaceae</taxon>
        <taxon>Janibacter</taxon>
    </lineage>
</organism>
<evidence type="ECO:0000313" key="2">
    <source>
        <dbReference type="EMBL" id="NYG36789.1"/>
    </source>
</evidence>
<dbReference type="RefSeq" id="WP_179462241.1">
    <property type="nucleotide sequence ID" value="NZ_JACBZX010000001.1"/>
</dbReference>
<dbReference type="Proteomes" id="UP000592181">
    <property type="component" value="Unassembled WGS sequence"/>
</dbReference>
<feature type="domain" description="HTH marR-type" evidence="1">
    <location>
        <begin position="9"/>
        <end position="142"/>
    </location>
</feature>
<dbReference type="PRINTS" id="PR00598">
    <property type="entry name" value="HTHMARR"/>
</dbReference>
<dbReference type="PANTHER" id="PTHR39515:SF2">
    <property type="entry name" value="HTH-TYPE TRANSCRIPTIONAL REGULATOR RV0880"/>
    <property type="match status" value="1"/>
</dbReference>
<proteinExistence type="predicted"/>
<dbReference type="Pfam" id="PF01047">
    <property type="entry name" value="MarR"/>
    <property type="match status" value="1"/>
</dbReference>
<keyword evidence="2" id="KW-0238">DNA-binding</keyword>
<name>A0A852X1N7_9MICO</name>
<keyword evidence="3" id="KW-1185">Reference proteome</keyword>
<dbReference type="InterPro" id="IPR000835">
    <property type="entry name" value="HTH_MarR-typ"/>
</dbReference>
<dbReference type="GO" id="GO:0003677">
    <property type="term" value="F:DNA binding"/>
    <property type="evidence" value="ECO:0007669"/>
    <property type="project" value="UniProtKB-KW"/>
</dbReference>
<reference evidence="2 3" key="1">
    <citation type="submission" date="2020-07" db="EMBL/GenBank/DDBJ databases">
        <title>Sequencing the genomes of 1000 actinobacteria strains.</title>
        <authorList>
            <person name="Klenk H.-P."/>
        </authorList>
    </citation>
    <scope>NUCLEOTIDE SEQUENCE [LARGE SCALE GENOMIC DNA]</scope>
    <source>
        <strain evidence="2 3">DSM 24723</strain>
    </source>
</reference>
<evidence type="ECO:0000259" key="1">
    <source>
        <dbReference type="PROSITE" id="PS50995"/>
    </source>
</evidence>
<dbReference type="PROSITE" id="PS50995">
    <property type="entry name" value="HTH_MARR_2"/>
    <property type="match status" value="1"/>
</dbReference>
<dbReference type="GO" id="GO:0003700">
    <property type="term" value="F:DNA-binding transcription factor activity"/>
    <property type="evidence" value="ECO:0007669"/>
    <property type="project" value="InterPro"/>
</dbReference>
<dbReference type="PANTHER" id="PTHR39515">
    <property type="entry name" value="CONSERVED PROTEIN"/>
    <property type="match status" value="1"/>
</dbReference>
<comment type="caution">
    <text evidence="2">The sequence shown here is derived from an EMBL/GenBank/DDBJ whole genome shotgun (WGS) entry which is preliminary data.</text>
</comment>
<dbReference type="InterPro" id="IPR052526">
    <property type="entry name" value="HTH-type_Bedaq_tolerance"/>
</dbReference>
<evidence type="ECO:0000313" key="3">
    <source>
        <dbReference type="Proteomes" id="UP000592181"/>
    </source>
</evidence>
<dbReference type="InterPro" id="IPR036388">
    <property type="entry name" value="WH-like_DNA-bd_sf"/>
</dbReference>
<dbReference type="Gene3D" id="1.10.10.10">
    <property type="entry name" value="Winged helix-like DNA-binding domain superfamily/Winged helix DNA-binding domain"/>
    <property type="match status" value="1"/>
</dbReference>
<sequence length="171" mass="18663">MQSNPPEVGVSLTDTLGRVFTQLSRAISRHAEQPGAMHRTDYGILVHLETVEADRLSDVAAVEGRDASTVSRRFKALTDAGLVARTPDPDDRRATLVAITDPGRAALQVERRARTRIITDALGDWSPQEIDDLERVFARLAVSLAEYNGCTPSAARTVTTEQPTTSERRPA</sequence>
<accession>A0A852X1N7</accession>
<dbReference type="SUPFAM" id="SSF46785">
    <property type="entry name" value="Winged helix' DNA-binding domain"/>
    <property type="match status" value="1"/>
</dbReference>
<protein>
    <submittedName>
        <fullName evidence="2">DNA-binding MarR family transcriptional regulator</fullName>
    </submittedName>
</protein>
<dbReference type="InterPro" id="IPR036390">
    <property type="entry name" value="WH_DNA-bd_sf"/>
</dbReference>
<gene>
    <name evidence="2" type="ORF">BJY28_001258</name>
</gene>
<dbReference type="EMBL" id="JACBZX010000001">
    <property type="protein sequence ID" value="NYG36789.1"/>
    <property type="molecule type" value="Genomic_DNA"/>
</dbReference>
<dbReference type="SMART" id="SM00347">
    <property type="entry name" value="HTH_MARR"/>
    <property type="match status" value="1"/>
</dbReference>
<dbReference type="AlphaFoldDB" id="A0A852X1N7"/>